<evidence type="ECO:0000256" key="3">
    <source>
        <dbReference type="ARBA" id="ARBA00022475"/>
    </source>
</evidence>
<evidence type="ECO:0000256" key="6">
    <source>
        <dbReference type="ARBA" id="ARBA00022989"/>
    </source>
</evidence>
<sequence>MKMRHSILKYLINLDILLAAISLIVLVSITFSGVIMRYFLNKPFVWLEEVQIWCFIWLVFLGAGAAFRSGSHVAIDVVVDLMPPFMRKTIEILGYFVVMYVLYFFIIHGSNLVKQLHNTGRLTNILRVPYPIIYGALPVGCILMMINHTLMTGMKLFKIEVNKEGREEECI</sequence>
<feature type="domain" description="Tripartite ATP-independent periplasmic transporters DctQ component" evidence="10">
    <location>
        <begin position="27"/>
        <end position="148"/>
    </location>
</feature>
<dbReference type="AlphaFoldDB" id="A0A4R2TNH0"/>
<feature type="transmembrane region" description="Helical" evidence="9">
    <location>
        <begin position="128"/>
        <end position="146"/>
    </location>
</feature>
<keyword evidence="3" id="KW-1003">Cell membrane</keyword>
<keyword evidence="5 9" id="KW-0812">Transmembrane</keyword>
<reference evidence="11 12" key="1">
    <citation type="submission" date="2019-03" db="EMBL/GenBank/DDBJ databases">
        <title>Genomic Encyclopedia of Type Strains, Phase IV (KMG-IV): sequencing the most valuable type-strain genomes for metagenomic binning, comparative biology and taxonomic classification.</title>
        <authorList>
            <person name="Goeker M."/>
        </authorList>
    </citation>
    <scope>NUCLEOTIDE SEQUENCE [LARGE SCALE GENOMIC DNA]</scope>
    <source>
        <strain evidence="11 12">DSM 100013</strain>
    </source>
</reference>
<evidence type="ECO:0000256" key="9">
    <source>
        <dbReference type="SAM" id="Phobius"/>
    </source>
</evidence>
<gene>
    <name evidence="11" type="ORF">EDD79_100585</name>
</gene>
<dbReference type="EMBL" id="SLYC01000005">
    <property type="protein sequence ID" value="TCQ05268.1"/>
    <property type="molecule type" value="Genomic_DNA"/>
</dbReference>
<protein>
    <submittedName>
        <fullName evidence="11">TRAP-type C4-dicarboxylate transport system permease small subunit</fullName>
    </submittedName>
</protein>
<dbReference type="Proteomes" id="UP000295504">
    <property type="component" value="Unassembled WGS sequence"/>
</dbReference>
<dbReference type="Pfam" id="PF04290">
    <property type="entry name" value="DctQ"/>
    <property type="match status" value="1"/>
</dbReference>
<feature type="transmembrane region" description="Helical" evidence="9">
    <location>
        <begin position="89"/>
        <end position="108"/>
    </location>
</feature>
<keyword evidence="2" id="KW-0813">Transport</keyword>
<dbReference type="PANTHER" id="PTHR35011:SF11">
    <property type="entry name" value="TRAP TRANSPORTER SMALL PERMEASE PROTEIN"/>
    <property type="match status" value="1"/>
</dbReference>
<feature type="transmembrane region" description="Helical" evidence="9">
    <location>
        <begin position="12"/>
        <end position="38"/>
    </location>
</feature>
<dbReference type="GO" id="GO:0015740">
    <property type="term" value="P:C4-dicarboxylate transport"/>
    <property type="evidence" value="ECO:0007669"/>
    <property type="project" value="TreeGrafter"/>
</dbReference>
<evidence type="ECO:0000256" key="7">
    <source>
        <dbReference type="ARBA" id="ARBA00023136"/>
    </source>
</evidence>
<dbReference type="PANTHER" id="PTHR35011">
    <property type="entry name" value="2,3-DIKETO-L-GULONATE TRAP TRANSPORTER SMALL PERMEASE PROTEIN YIAM"/>
    <property type="match status" value="1"/>
</dbReference>
<comment type="caution">
    <text evidence="11">The sequence shown here is derived from an EMBL/GenBank/DDBJ whole genome shotgun (WGS) entry which is preliminary data.</text>
</comment>
<evidence type="ECO:0000256" key="5">
    <source>
        <dbReference type="ARBA" id="ARBA00022692"/>
    </source>
</evidence>
<feature type="transmembrane region" description="Helical" evidence="9">
    <location>
        <begin position="50"/>
        <end position="68"/>
    </location>
</feature>
<dbReference type="RefSeq" id="WP_132847732.1">
    <property type="nucleotide sequence ID" value="NZ_CP058648.1"/>
</dbReference>
<keyword evidence="12" id="KW-1185">Reference proteome</keyword>
<keyword evidence="6 9" id="KW-1133">Transmembrane helix</keyword>
<evidence type="ECO:0000259" key="10">
    <source>
        <dbReference type="Pfam" id="PF04290"/>
    </source>
</evidence>
<evidence type="ECO:0000256" key="1">
    <source>
        <dbReference type="ARBA" id="ARBA00004429"/>
    </source>
</evidence>
<keyword evidence="7 9" id="KW-0472">Membrane</keyword>
<keyword evidence="4" id="KW-0997">Cell inner membrane</keyword>
<evidence type="ECO:0000256" key="2">
    <source>
        <dbReference type="ARBA" id="ARBA00022448"/>
    </source>
</evidence>
<dbReference type="OrthoDB" id="45144at2"/>
<accession>A0A4R2TNH0</accession>
<comment type="similarity">
    <text evidence="8">Belongs to the TRAP transporter small permease family.</text>
</comment>
<dbReference type="InterPro" id="IPR055348">
    <property type="entry name" value="DctQ"/>
</dbReference>
<dbReference type="GO" id="GO:0022857">
    <property type="term" value="F:transmembrane transporter activity"/>
    <property type="evidence" value="ECO:0007669"/>
    <property type="project" value="TreeGrafter"/>
</dbReference>
<dbReference type="GO" id="GO:0005886">
    <property type="term" value="C:plasma membrane"/>
    <property type="evidence" value="ECO:0007669"/>
    <property type="project" value="UniProtKB-SubCell"/>
</dbReference>
<dbReference type="InterPro" id="IPR007387">
    <property type="entry name" value="TRAP_DctQ"/>
</dbReference>
<organism evidence="11 12">
    <name type="scientific">Serpentinicella alkaliphila</name>
    <dbReference type="NCBI Taxonomy" id="1734049"/>
    <lineage>
        <taxon>Bacteria</taxon>
        <taxon>Bacillati</taxon>
        <taxon>Bacillota</taxon>
        <taxon>Clostridia</taxon>
        <taxon>Peptostreptococcales</taxon>
        <taxon>Natronincolaceae</taxon>
        <taxon>Serpentinicella</taxon>
    </lineage>
</organism>
<evidence type="ECO:0000313" key="12">
    <source>
        <dbReference type="Proteomes" id="UP000295504"/>
    </source>
</evidence>
<evidence type="ECO:0000256" key="8">
    <source>
        <dbReference type="ARBA" id="ARBA00038436"/>
    </source>
</evidence>
<proteinExistence type="inferred from homology"/>
<comment type="subcellular location">
    <subcellularLocation>
        <location evidence="1">Cell inner membrane</location>
        <topology evidence="1">Multi-pass membrane protein</topology>
    </subcellularLocation>
</comment>
<name>A0A4R2TNH0_9FIRM</name>
<evidence type="ECO:0000256" key="4">
    <source>
        <dbReference type="ARBA" id="ARBA00022519"/>
    </source>
</evidence>
<evidence type="ECO:0000313" key="11">
    <source>
        <dbReference type="EMBL" id="TCQ05268.1"/>
    </source>
</evidence>